<dbReference type="EMBL" id="JANJQO010000660">
    <property type="protein sequence ID" value="KAJ2975801.1"/>
    <property type="molecule type" value="Genomic_DNA"/>
</dbReference>
<gene>
    <name evidence="1" type="ORF">NQ176_g5317</name>
</gene>
<protein>
    <submittedName>
        <fullName evidence="1">Uncharacterized protein</fullName>
    </submittedName>
</protein>
<comment type="caution">
    <text evidence="1">The sequence shown here is derived from an EMBL/GenBank/DDBJ whole genome shotgun (WGS) entry which is preliminary data.</text>
</comment>
<name>A0ACC1NB07_9HYPO</name>
<evidence type="ECO:0000313" key="2">
    <source>
        <dbReference type="Proteomes" id="UP001143910"/>
    </source>
</evidence>
<sequence>MFDFIVIGSGPSGATIAARLAKSPSKPRILLLEAGKSYLQDKWLMGFDRWPLALDSSPLHLGLSSEPQPHLDGREIPLPTGRALGGSSTINVGMWTVGHEADYNEWARMVNDDSYSWPEIRRHLQRLENYGSDISPVLRDYSQPEEWHGKKGNIYAEFSGDDLAKAGPILSAFVEKGHPVNTDVNSGRSLGVGVVPITTKNSWRVSAATAHLVDPPSNLEIINDAVVSRVILEDGKATGVVVGETVYHATKEVIISAGALKSPQLLMLSGIGPKDVLQSVGIESVRDLPVGQTLQDHLCFPLLWEVDPSLGDSVNWLFDPSVVTRHRDEFLEHGTGPLKNFYSPMPIVYVRDAAIANSTAIDGLPSDVRRHLSNSDLPLAEVCPVLPSFGPDQSKSYLRVSGFPMATQSVGSIRLRSRSIEDQPLVDPKYLSTQFDVENAIALVRVVKDALQGSSLAPRVGKLVMGPQSDSDEGILQYIKQSVISAWHYGCSIKMGPSDDGTCSVDANFRVFGIRNLRVADTSVLPFLPQCHTQAVAYLIGEILAEKLLDEYDL</sequence>
<dbReference type="Proteomes" id="UP001143910">
    <property type="component" value="Unassembled WGS sequence"/>
</dbReference>
<proteinExistence type="predicted"/>
<organism evidence="1 2">
    <name type="scientific">Zarea fungicola</name>
    <dbReference type="NCBI Taxonomy" id="93591"/>
    <lineage>
        <taxon>Eukaryota</taxon>
        <taxon>Fungi</taxon>
        <taxon>Dikarya</taxon>
        <taxon>Ascomycota</taxon>
        <taxon>Pezizomycotina</taxon>
        <taxon>Sordariomycetes</taxon>
        <taxon>Hypocreomycetidae</taxon>
        <taxon>Hypocreales</taxon>
        <taxon>Cordycipitaceae</taxon>
        <taxon>Zarea</taxon>
    </lineage>
</organism>
<reference evidence="1" key="1">
    <citation type="submission" date="2022-08" db="EMBL/GenBank/DDBJ databases">
        <title>Genome Sequence of Lecanicillium fungicola.</title>
        <authorList>
            <person name="Buettner E."/>
        </authorList>
    </citation>
    <scope>NUCLEOTIDE SEQUENCE</scope>
    <source>
        <strain evidence="1">Babe33</strain>
    </source>
</reference>
<accession>A0ACC1NB07</accession>
<keyword evidence="2" id="KW-1185">Reference proteome</keyword>
<evidence type="ECO:0000313" key="1">
    <source>
        <dbReference type="EMBL" id="KAJ2975801.1"/>
    </source>
</evidence>